<keyword evidence="3" id="KW-1133">Transmembrane helix</keyword>
<dbReference type="SUPFAM" id="SSF49464">
    <property type="entry name" value="Carboxypeptidase regulatory domain-like"/>
    <property type="match status" value="1"/>
</dbReference>
<feature type="chain" id="PRO_5011469812" evidence="4">
    <location>
        <begin position="23"/>
        <end position="773"/>
    </location>
</feature>
<protein>
    <submittedName>
        <fullName evidence="6">Serine phosphatase RsbU, regulator of sigma subunit</fullName>
    </submittedName>
</protein>
<evidence type="ECO:0000256" key="4">
    <source>
        <dbReference type="SAM" id="SignalP"/>
    </source>
</evidence>
<evidence type="ECO:0000256" key="2">
    <source>
        <dbReference type="SAM" id="Coils"/>
    </source>
</evidence>
<organism evidence="6 7">
    <name type="scientific">Thermoflexibacter ruber</name>
    <dbReference type="NCBI Taxonomy" id="1003"/>
    <lineage>
        <taxon>Bacteria</taxon>
        <taxon>Pseudomonadati</taxon>
        <taxon>Bacteroidota</taxon>
        <taxon>Cytophagia</taxon>
        <taxon>Cytophagales</taxon>
        <taxon>Thermoflexibacteraceae</taxon>
        <taxon>Thermoflexibacter</taxon>
    </lineage>
</organism>
<name>A0A1I2JAX2_9BACT</name>
<accession>A0A1I2JAX2</accession>
<dbReference type="InterPro" id="IPR036457">
    <property type="entry name" value="PPM-type-like_dom_sf"/>
</dbReference>
<sequence length="773" mass="87728">MKYLAFFLALITALFSTAFLLAQSHVEINGRIIDDTGLPVGDAKVSIENGQYIQSTSMGRFRATIFSKNPEIKNVKVYKSGYKLENWKFDREKELLIIEMIRLSQNEILSAKTIKGILYNANGVPVKKAWITVEGVALMDVAMTNEKGVFYLRIPPDEKFSNKNKILVDGKHINASYVKYDEKKMTLYIIWKGEGNGATTLNESEKETTNKSDALADKLSTYQINILDENSKPVTDLSVNAWGIGFFKTDSEGKFSIEAKDIRSVKFIIKGFDKLKTDYAEGNKVFILVRSELPRSPVIEEANINPANTDVKTVSNKADTIKKGDYASRFNRVTDELNAEKELFEQSSDRVKAEIDKINEELAKDKSLNESQKQVLQSYLVSLEELMNTNAKVFEYNQQQTKNRLEMMRSFVSAKNKMDEELLREMEKEKQEMESDFRKNILAISAVAAILGLLVIASLTVLRYVNTQKKKIEVANKNLAVATQQLSEKVDEINQKNEEMRVQAENLQKINQELHKKDANITASLNYAQRLQKSTFPDVALIQQAIPNFFVFFRPRDIVSGDFYWFSEKTNPVTGHKQTFLIAADCTGHGVPGAFMSMVGDALLEKIINTQGIDSPDVILTELHTGIRYMLNQEESANNDGMDMGICLIDKTNKTLEYAGAKTPLLYIQDGELHSIKGTMMSLGGLQLKENNFTKHTISIDKPTTCYLFSDGFHDQFGGETNKKYSKQRLSELLLSIHQEEFERQREILSNEFDNWKKDTKQIDDVLVMGFRV</sequence>
<dbReference type="PANTHER" id="PTHR43156">
    <property type="entry name" value="STAGE II SPORULATION PROTEIN E-RELATED"/>
    <property type="match status" value="1"/>
</dbReference>
<dbReference type="InterPro" id="IPR001932">
    <property type="entry name" value="PPM-type_phosphatase-like_dom"/>
</dbReference>
<evidence type="ECO:0000259" key="5">
    <source>
        <dbReference type="Pfam" id="PF07228"/>
    </source>
</evidence>
<dbReference type="RefSeq" id="WP_091549045.1">
    <property type="nucleotide sequence ID" value="NZ_FONY01000045.1"/>
</dbReference>
<proteinExistence type="predicted"/>
<dbReference type="OrthoDB" id="1119265at2"/>
<dbReference type="AlphaFoldDB" id="A0A1I2JAX2"/>
<feature type="signal peptide" evidence="4">
    <location>
        <begin position="1"/>
        <end position="22"/>
    </location>
</feature>
<dbReference type="Gene3D" id="3.60.40.10">
    <property type="entry name" value="PPM-type phosphatase domain"/>
    <property type="match status" value="1"/>
</dbReference>
<dbReference type="InterPro" id="IPR052016">
    <property type="entry name" value="Bact_Sigma-Reg"/>
</dbReference>
<keyword evidence="3" id="KW-0812">Transmembrane</keyword>
<dbReference type="EMBL" id="FONY01000045">
    <property type="protein sequence ID" value="SFF51218.1"/>
    <property type="molecule type" value="Genomic_DNA"/>
</dbReference>
<gene>
    <name evidence="6" type="ORF">SAMN04488541_10453</name>
</gene>
<feature type="transmembrane region" description="Helical" evidence="3">
    <location>
        <begin position="441"/>
        <end position="462"/>
    </location>
</feature>
<dbReference type="InterPro" id="IPR008969">
    <property type="entry name" value="CarboxyPept-like_regulatory"/>
</dbReference>
<reference evidence="6 7" key="1">
    <citation type="submission" date="2016-10" db="EMBL/GenBank/DDBJ databases">
        <authorList>
            <person name="de Groot N.N."/>
        </authorList>
    </citation>
    <scope>NUCLEOTIDE SEQUENCE [LARGE SCALE GENOMIC DNA]</scope>
    <source>
        <strain>GEY</strain>
        <strain evidence="7">DSM 9560</strain>
    </source>
</reference>
<keyword evidence="4" id="KW-0732">Signal</keyword>
<dbReference type="Proteomes" id="UP000199513">
    <property type="component" value="Unassembled WGS sequence"/>
</dbReference>
<feature type="coiled-coil region" evidence="2">
    <location>
        <begin position="465"/>
        <end position="517"/>
    </location>
</feature>
<keyword evidence="2" id="KW-0175">Coiled coil</keyword>
<keyword evidence="1" id="KW-0378">Hydrolase</keyword>
<feature type="domain" description="PPM-type phosphatase" evidence="5">
    <location>
        <begin position="577"/>
        <end position="772"/>
    </location>
</feature>
<evidence type="ECO:0000256" key="1">
    <source>
        <dbReference type="ARBA" id="ARBA00022801"/>
    </source>
</evidence>
<keyword evidence="3" id="KW-0472">Membrane</keyword>
<dbReference type="PANTHER" id="PTHR43156:SF9">
    <property type="entry name" value="HAMP DOMAIN-CONTAINING PROTEIN"/>
    <property type="match status" value="1"/>
</dbReference>
<dbReference type="STRING" id="1003.SAMN04488541_10453"/>
<evidence type="ECO:0000313" key="6">
    <source>
        <dbReference type="EMBL" id="SFF51218.1"/>
    </source>
</evidence>
<evidence type="ECO:0000313" key="7">
    <source>
        <dbReference type="Proteomes" id="UP000199513"/>
    </source>
</evidence>
<dbReference type="GO" id="GO:0016791">
    <property type="term" value="F:phosphatase activity"/>
    <property type="evidence" value="ECO:0007669"/>
    <property type="project" value="TreeGrafter"/>
</dbReference>
<keyword evidence="7" id="KW-1185">Reference proteome</keyword>
<dbReference type="Pfam" id="PF07228">
    <property type="entry name" value="SpoIIE"/>
    <property type="match status" value="1"/>
</dbReference>
<evidence type="ECO:0000256" key="3">
    <source>
        <dbReference type="SAM" id="Phobius"/>
    </source>
</evidence>